<evidence type="ECO:0000256" key="1">
    <source>
        <dbReference type="ARBA" id="ARBA00004442"/>
    </source>
</evidence>
<dbReference type="RefSeq" id="WP_290249481.1">
    <property type="nucleotide sequence ID" value="NZ_JAUFQT010000002.1"/>
</dbReference>
<dbReference type="InterPro" id="IPR036942">
    <property type="entry name" value="Beta-barrel_TonB_sf"/>
</dbReference>
<protein>
    <submittedName>
        <fullName evidence="4">TonB-dependent receptor</fullName>
    </submittedName>
</protein>
<evidence type="ECO:0000256" key="2">
    <source>
        <dbReference type="ARBA" id="ARBA00023136"/>
    </source>
</evidence>
<keyword evidence="5" id="KW-1185">Reference proteome</keyword>
<accession>A0ABV5J7Y7</accession>
<dbReference type="EMBL" id="JBHMEW010000057">
    <property type="protein sequence ID" value="MFB9212069.1"/>
    <property type="molecule type" value="Genomic_DNA"/>
</dbReference>
<comment type="subcellular location">
    <subcellularLocation>
        <location evidence="1">Cell outer membrane</location>
    </subcellularLocation>
</comment>
<name>A0ABV5J7Y7_9BACT</name>
<dbReference type="SUPFAM" id="SSF56935">
    <property type="entry name" value="Porins"/>
    <property type="match status" value="1"/>
</dbReference>
<organism evidence="4 5">
    <name type="scientific">Echinicola jeungdonensis</name>
    <dbReference type="NCBI Taxonomy" id="709343"/>
    <lineage>
        <taxon>Bacteria</taxon>
        <taxon>Pseudomonadati</taxon>
        <taxon>Bacteroidota</taxon>
        <taxon>Cytophagia</taxon>
        <taxon>Cytophagales</taxon>
        <taxon>Cyclobacteriaceae</taxon>
        <taxon>Echinicola</taxon>
    </lineage>
</organism>
<reference evidence="4 5" key="1">
    <citation type="submission" date="2024-09" db="EMBL/GenBank/DDBJ databases">
        <authorList>
            <person name="Sun Q."/>
            <person name="Mori K."/>
        </authorList>
    </citation>
    <scope>NUCLEOTIDE SEQUENCE [LARGE SCALE GENOMIC DNA]</scope>
    <source>
        <strain evidence="4 5">CECT 7682</strain>
    </source>
</reference>
<keyword evidence="4" id="KW-0675">Receptor</keyword>
<gene>
    <name evidence="4" type="ORF">ACFFUR_09630</name>
</gene>
<dbReference type="Gene3D" id="2.40.170.20">
    <property type="entry name" value="TonB-dependent receptor, beta-barrel domain"/>
    <property type="match status" value="1"/>
</dbReference>
<dbReference type="Proteomes" id="UP001589654">
    <property type="component" value="Unassembled WGS sequence"/>
</dbReference>
<comment type="caution">
    <text evidence="4">The sequence shown here is derived from an EMBL/GenBank/DDBJ whole genome shotgun (WGS) entry which is preliminary data.</text>
</comment>
<keyword evidence="3" id="KW-0998">Cell outer membrane</keyword>
<evidence type="ECO:0000256" key="3">
    <source>
        <dbReference type="ARBA" id="ARBA00023237"/>
    </source>
</evidence>
<proteinExistence type="predicted"/>
<sequence length="552" mass="63948">MNKILIIIFLCFVLSPVLGQEKQGNERGEVKDTEFIIRKDRVLTLPKKNKNFEKVPALPQPEGLDKFDYEVRDFFFQLDPSPSKMKPYQKRFESSTGETYHSFVKLGYGNYQSPLAELHLNNLESDYLNYGVYLKHQGFYEGPIDKKNSAEDHTNIRIAANYFMEYFEAFGKIGYDRDKYHFYGYTPNLEINPEDIGQIFHTLFGRGGIRNIDRMDPFNYEISLGARIFNDDYSAREHQVDLNANAYYQISDNFKGGLEGQAFLTSPSDETYSDLNRNYLKASPYLEFKNEKFKLLAGANIILENDEIPGKSSSAHLFPRLKANYQLEEEFGLYASFEGDVQRNTYYSFVQENPYLGPSEKLLNTIQDFKATGGIKGNINDAFTYKFAISYGQYDQMHFYGNHENDSTRFQVVYDSTTNVLNYKGGIGYEFDKIYQLNAEVNYYHYSLESLTGAWHRPKWTLDVRNQFTPDARWLIQANAKVMGGINAINFQSDRTSTLNPIIDLQVKADYKLTDQFSLFVEGNNLLHQRNQRFWNYPSRGIQGIGGLTFKF</sequence>
<keyword evidence="2" id="KW-0472">Membrane</keyword>
<evidence type="ECO:0000313" key="4">
    <source>
        <dbReference type="EMBL" id="MFB9212069.1"/>
    </source>
</evidence>
<evidence type="ECO:0000313" key="5">
    <source>
        <dbReference type="Proteomes" id="UP001589654"/>
    </source>
</evidence>